<gene>
    <name evidence="6" type="ORF">RSO01_69380</name>
</gene>
<feature type="domain" description="Solute-binding protein family 5" evidence="5">
    <location>
        <begin position="70"/>
        <end position="417"/>
    </location>
</feature>
<comment type="similarity">
    <text evidence="2">Belongs to the bacterial solute-binding protein 5 family.</text>
</comment>
<evidence type="ECO:0000313" key="6">
    <source>
        <dbReference type="EMBL" id="GEP59772.1"/>
    </source>
</evidence>
<evidence type="ECO:0000256" key="4">
    <source>
        <dbReference type="SAM" id="SignalP"/>
    </source>
</evidence>
<protein>
    <submittedName>
        <fullName evidence="6">ABC transporter substrate-binding protein</fullName>
    </submittedName>
</protein>
<dbReference type="PANTHER" id="PTHR30290:SF38">
    <property type="entry name" value="D,D-DIPEPTIDE-BINDING PERIPLASMIC PROTEIN DDPA-RELATED"/>
    <property type="match status" value="1"/>
</dbReference>
<dbReference type="PANTHER" id="PTHR30290">
    <property type="entry name" value="PERIPLASMIC BINDING COMPONENT OF ABC TRANSPORTER"/>
    <property type="match status" value="1"/>
</dbReference>
<feature type="signal peptide" evidence="4">
    <location>
        <begin position="1"/>
        <end position="24"/>
    </location>
</feature>
<sequence>MPLSRRTLIGSSLAAAAVVRPAHAAGKVLRIGISTSLNTLDPMMVTTGDEYIYANLAFNGLARMREDLVVEPDLAESWTYSDDLKRWTFRLRRGVKFHNGEEMTADDVVASFRRLLDPNGTSPVRSQYDMVESISAPDAGTVVFELKIPYGGLADILTDRQVKIVPRSATAQMATQPIGTGPFKFVSYTAGDRLVLARHADYYESGLPKVEGVELRIIPEMSVKISALQAGDIDILWDLPLEQVKPLSGRTDLRVDSVPTASWDGAILNNAIPPFNDKRVRQAFHLAVDKAEVVELTLFGQGVPTISPIPPSHPFYAKDVVVPKANPAAARKLLAEAGHPNGIKLPMILPVGRPVRERLGVTLQQLAKAGGFDLQVQRLPYSSFNAEVSGKAPLYIDGFFARPTVDTSLFPFLRSKGSWNERLWHYSDETVDRALDAARSSADPAVQKKNYIDVQAALVANPASMFAYSVNYACAYRKSVGDIKTHPMKWFDLRHATLS</sequence>
<keyword evidence="7" id="KW-1185">Reference proteome</keyword>
<reference evidence="6 7" key="1">
    <citation type="submission" date="2019-07" db="EMBL/GenBank/DDBJ databases">
        <title>Whole genome shotgun sequence of Reyranella soli NBRC 108950.</title>
        <authorList>
            <person name="Hosoyama A."/>
            <person name="Uohara A."/>
            <person name="Ohji S."/>
            <person name="Ichikawa N."/>
        </authorList>
    </citation>
    <scope>NUCLEOTIDE SEQUENCE [LARGE SCALE GENOMIC DNA]</scope>
    <source>
        <strain evidence="6 7">NBRC 108950</strain>
    </source>
</reference>
<dbReference type="Gene3D" id="3.10.105.10">
    <property type="entry name" value="Dipeptide-binding Protein, Domain 3"/>
    <property type="match status" value="1"/>
</dbReference>
<evidence type="ECO:0000256" key="3">
    <source>
        <dbReference type="ARBA" id="ARBA00022729"/>
    </source>
</evidence>
<dbReference type="SUPFAM" id="SSF53850">
    <property type="entry name" value="Periplasmic binding protein-like II"/>
    <property type="match status" value="1"/>
</dbReference>
<keyword evidence="3 4" id="KW-0732">Signal</keyword>
<dbReference type="Gene3D" id="3.40.190.10">
    <property type="entry name" value="Periplasmic binding protein-like II"/>
    <property type="match status" value="1"/>
</dbReference>
<dbReference type="CDD" id="cd08503">
    <property type="entry name" value="PBP2_NikA_DppA_OppA_like_17"/>
    <property type="match status" value="1"/>
</dbReference>
<feature type="chain" id="PRO_5022076146" evidence="4">
    <location>
        <begin position="25"/>
        <end position="499"/>
    </location>
</feature>
<dbReference type="GO" id="GO:0015833">
    <property type="term" value="P:peptide transport"/>
    <property type="evidence" value="ECO:0007669"/>
    <property type="project" value="TreeGrafter"/>
</dbReference>
<dbReference type="PIRSF" id="PIRSF002741">
    <property type="entry name" value="MppA"/>
    <property type="match status" value="1"/>
</dbReference>
<dbReference type="AlphaFoldDB" id="A0A512NLF5"/>
<dbReference type="RefSeq" id="WP_147155155.1">
    <property type="nucleotide sequence ID" value="NZ_BKAJ01000139.1"/>
</dbReference>
<accession>A0A512NLF5</accession>
<evidence type="ECO:0000259" key="5">
    <source>
        <dbReference type="Pfam" id="PF00496"/>
    </source>
</evidence>
<name>A0A512NLF5_9HYPH</name>
<evidence type="ECO:0000256" key="1">
    <source>
        <dbReference type="ARBA" id="ARBA00004418"/>
    </source>
</evidence>
<dbReference type="EMBL" id="BKAJ01000139">
    <property type="protein sequence ID" value="GEP59772.1"/>
    <property type="molecule type" value="Genomic_DNA"/>
</dbReference>
<dbReference type="GO" id="GO:0030288">
    <property type="term" value="C:outer membrane-bounded periplasmic space"/>
    <property type="evidence" value="ECO:0007669"/>
    <property type="project" value="UniProtKB-ARBA"/>
</dbReference>
<dbReference type="GO" id="GO:1904680">
    <property type="term" value="F:peptide transmembrane transporter activity"/>
    <property type="evidence" value="ECO:0007669"/>
    <property type="project" value="TreeGrafter"/>
</dbReference>
<dbReference type="InterPro" id="IPR030678">
    <property type="entry name" value="Peptide/Ni-bd"/>
</dbReference>
<comment type="subcellular location">
    <subcellularLocation>
        <location evidence="1">Periplasm</location>
    </subcellularLocation>
</comment>
<evidence type="ECO:0000313" key="7">
    <source>
        <dbReference type="Proteomes" id="UP000321058"/>
    </source>
</evidence>
<dbReference type="Proteomes" id="UP000321058">
    <property type="component" value="Unassembled WGS sequence"/>
</dbReference>
<evidence type="ECO:0000256" key="2">
    <source>
        <dbReference type="ARBA" id="ARBA00005695"/>
    </source>
</evidence>
<dbReference type="InterPro" id="IPR000914">
    <property type="entry name" value="SBP_5_dom"/>
</dbReference>
<proteinExistence type="inferred from homology"/>
<dbReference type="OrthoDB" id="9803988at2"/>
<dbReference type="GO" id="GO:0043190">
    <property type="term" value="C:ATP-binding cassette (ABC) transporter complex"/>
    <property type="evidence" value="ECO:0007669"/>
    <property type="project" value="InterPro"/>
</dbReference>
<comment type="caution">
    <text evidence="6">The sequence shown here is derived from an EMBL/GenBank/DDBJ whole genome shotgun (WGS) entry which is preliminary data.</text>
</comment>
<dbReference type="Pfam" id="PF00496">
    <property type="entry name" value="SBP_bac_5"/>
    <property type="match status" value="1"/>
</dbReference>
<organism evidence="6 7">
    <name type="scientific">Reyranella soli</name>
    <dbReference type="NCBI Taxonomy" id="1230389"/>
    <lineage>
        <taxon>Bacteria</taxon>
        <taxon>Pseudomonadati</taxon>
        <taxon>Pseudomonadota</taxon>
        <taxon>Alphaproteobacteria</taxon>
        <taxon>Hyphomicrobiales</taxon>
        <taxon>Reyranellaceae</taxon>
        <taxon>Reyranella</taxon>
    </lineage>
</organism>
<dbReference type="InterPro" id="IPR039424">
    <property type="entry name" value="SBP_5"/>
</dbReference>